<accession>A0A1H6FHJ3</accession>
<evidence type="ECO:0000256" key="3">
    <source>
        <dbReference type="ARBA" id="ARBA00022475"/>
    </source>
</evidence>
<evidence type="ECO:0000256" key="2">
    <source>
        <dbReference type="ARBA" id="ARBA00022448"/>
    </source>
</evidence>
<keyword evidence="2 11" id="KW-0813">Transport</keyword>
<evidence type="ECO:0000313" key="14">
    <source>
        <dbReference type="Proteomes" id="UP000236724"/>
    </source>
</evidence>
<evidence type="ECO:0000256" key="9">
    <source>
        <dbReference type="ARBA" id="ARBA00023136"/>
    </source>
</evidence>
<keyword evidence="5 11" id="KW-0812">Transmembrane</keyword>
<dbReference type="NCBIfam" id="NF045470">
    <property type="entry name" value="Opp2B"/>
    <property type="match status" value="1"/>
</dbReference>
<dbReference type="Gene3D" id="1.10.3720.10">
    <property type="entry name" value="MetI-like"/>
    <property type="match status" value="1"/>
</dbReference>
<dbReference type="InterPro" id="IPR000515">
    <property type="entry name" value="MetI-like"/>
</dbReference>
<dbReference type="PANTHER" id="PTHR43163:SF6">
    <property type="entry name" value="DIPEPTIDE TRANSPORT SYSTEM PERMEASE PROTEIN DPPB-RELATED"/>
    <property type="match status" value="1"/>
</dbReference>
<feature type="transmembrane region" description="Helical" evidence="11">
    <location>
        <begin position="228"/>
        <end position="253"/>
    </location>
</feature>
<dbReference type="PANTHER" id="PTHR43163">
    <property type="entry name" value="DIPEPTIDE TRANSPORT SYSTEM PERMEASE PROTEIN DPPB-RELATED"/>
    <property type="match status" value="1"/>
</dbReference>
<reference evidence="13 14" key="1">
    <citation type="submission" date="2016-10" db="EMBL/GenBank/DDBJ databases">
        <authorList>
            <person name="de Groot N.N."/>
        </authorList>
    </citation>
    <scope>NUCLEOTIDE SEQUENCE [LARGE SCALE GENOMIC DNA]</scope>
    <source>
        <strain evidence="13">MBHS1</strain>
    </source>
</reference>
<evidence type="ECO:0000256" key="8">
    <source>
        <dbReference type="ARBA" id="ARBA00023112"/>
    </source>
</evidence>
<organism evidence="13 14">
    <name type="scientific">Candidatus Venteria ishoeyi</name>
    <dbReference type="NCBI Taxonomy" id="1899563"/>
    <lineage>
        <taxon>Bacteria</taxon>
        <taxon>Pseudomonadati</taxon>
        <taxon>Pseudomonadota</taxon>
        <taxon>Gammaproteobacteria</taxon>
        <taxon>Thiotrichales</taxon>
        <taxon>Thiotrichaceae</taxon>
        <taxon>Venteria</taxon>
    </lineage>
</organism>
<evidence type="ECO:0000313" key="13">
    <source>
        <dbReference type="EMBL" id="SEH08839.1"/>
    </source>
</evidence>
<feature type="transmembrane region" description="Helical" evidence="11">
    <location>
        <begin position="273"/>
        <end position="299"/>
    </location>
</feature>
<evidence type="ECO:0000256" key="11">
    <source>
        <dbReference type="RuleBase" id="RU363032"/>
    </source>
</evidence>
<dbReference type="AlphaFoldDB" id="A0A1H6FHJ3"/>
<comment type="subcellular location">
    <subcellularLocation>
        <location evidence="1 11">Cell membrane</location>
        <topology evidence="1 11">Multi-pass membrane protein</topology>
    </subcellularLocation>
</comment>
<keyword evidence="4" id="KW-0533">Nickel</keyword>
<gene>
    <name evidence="13" type="primary">dppB</name>
    <name evidence="13" type="ORF">MBHS_04732</name>
</gene>
<evidence type="ECO:0000256" key="4">
    <source>
        <dbReference type="ARBA" id="ARBA00022596"/>
    </source>
</evidence>
<dbReference type="OrthoDB" id="9805855at2"/>
<evidence type="ECO:0000256" key="1">
    <source>
        <dbReference type="ARBA" id="ARBA00004651"/>
    </source>
</evidence>
<dbReference type="CDD" id="cd06261">
    <property type="entry name" value="TM_PBP2"/>
    <property type="match status" value="1"/>
</dbReference>
<dbReference type="InterPro" id="IPR035906">
    <property type="entry name" value="MetI-like_sf"/>
</dbReference>
<dbReference type="EMBL" id="FMSV02000556">
    <property type="protein sequence ID" value="SEH08839.1"/>
    <property type="molecule type" value="Genomic_DNA"/>
</dbReference>
<comment type="similarity">
    <text evidence="10">Belongs to the binding-protein-dependent transport system permease family. OppBC subfamily.</text>
</comment>
<keyword evidence="3" id="KW-1003">Cell membrane</keyword>
<name>A0A1H6FHJ3_9GAMM</name>
<proteinExistence type="inferred from homology"/>
<evidence type="ECO:0000259" key="12">
    <source>
        <dbReference type="PROSITE" id="PS50928"/>
    </source>
</evidence>
<keyword evidence="7" id="KW-0406">Ion transport</keyword>
<feature type="transmembrane region" description="Helical" evidence="11">
    <location>
        <begin position="9"/>
        <end position="30"/>
    </location>
</feature>
<dbReference type="GO" id="GO:0015099">
    <property type="term" value="F:nickel cation transmembrane transporter activity"/>
    <property type="evidence" value="ECO:0007669"/>
    <property type="project" value="InterPro"/>
</dbReference>
<dbReference type="InterPro" id="IPR050045">
    <property type="entry name" value="Opp2B"/>
</dbReference>
<dbReference type="Pfam" id="PF00528">
    <property type="entry name" value="BPD_transp_1"/>
    <property type="match status" value="1"/>
</dbReference>
<keyword evidence="8" id="KW-0921">Nickel transport</keyword>
<evidence type="ECO:0000256" key="10">
    <source>
        <dbReference type="ARBA" id="ARBA00024202"/>
    </source>
</evidence>
<dbReference type="RefSeq" id="WP_103922347.1">
    <property type="nucleotide sequence ID" value="NZ_FMSV02000556.1"/>
</dbReference>
<feature type="transmembrane region" description="Helical" evidence="11">
    <location>
        <begin position="101"/>
        <end position="122"/>
    </location>
</feature>
<dbReference type="GO" id="GO:0005886">
    <property type="term" value="C:plasma membrane"/>
    <property type="evidence" value="ECO:0007669"/>
    <property type="project" value="UniProtKB-SubCell"/>
</dbReference>
<dbReference type="PROSITE" id="PS50928">
    <property type="entry name" value="ABC_TM1"/>
    <property type="match status" value="1"/>
</dbReference>
<sequence>MFQFFLSRLFSTLIVVFGVVTLVFLLIHLVPGDPVEVMLGESAKPADREAFRHALGLDQPIWQQWLNYFAKLAQGDLGISLHSRQPVAEILMQRIPATAQLAVISLSLAVLIALPLGSIAALRRNTLWDQGAMSFSLLGVSIPNFWMGPLLILVFSLWLGWFPVDGKDQALSFVLPALTLGTALAAILARMVRATLLEVLGEDYIRTARAKGLRENAVILNHALRNAALPLITILGLQLGTLLGGAVITEIIFSWPGLGYTLVESIQRRDYPLVQGCVLIISLTYVVINMLTDVVYGLLDPRIRLSHSSF</sequence>
<dbReference type="Proteomes" id="UP000236724">
    <property type="component" value="Unassembled WGS sequence"/>
</dbReference>
<feature type="transmembrane region" description="Helical" evidence="11">
    <location>
        <begin position="170"/>
        <end position="189"/>
    </location>
</feature>
<dbReference type="InterPro" id="IPR045621">
    <property type="entry name" value="BPD_transp_1_N"/>
</dbReference>
<feature type="domain" description="ABC transmembrane type-1" evidence="12">
    <location>
        <begin position="95"/>
        <end position="292"/>
    </location>
</feature>
<evidence type="ECO:0000256" key="5">
    <source>
        <dbReference type="ARBA" id="ARBA00022692"/>
    </source>
</evidence>
<keyword evidence="14" id="KW-1185">Reference proteome</keyword>
<protein>
    <submittedName>
        <fullName evidence="13">Dipeptide transport system permease protein DppB</fullName>
    </submittedName>
</protein>
<dbReference type="SUPFAM" id="SSF161098">
    <property type="entry name" value="MetI-like"/>
    <property type="match status" value="1"/>
</dbReference>
<feature type="transmembrane region" description="Helical" evidence="11">
    <location>
        <begin position="134"/>
        <end position="158"/>
    </location>
</feature>
<keyword evidence="6 11" id="KW-1133">Transmembrane helix</keyword>
<dbReference type="Pfam" id="PF19300">
    <property type="entry name" value="BPD_transp_1_N"/>
    <property type="match status" value="1"/>
</dbReference>
<evidence type="ECO:0000256" key="6">
    <source>
        <dbReference type="ARBA" id="ARBA00022989"/>
    </source>
</evidence>
<evidence type="ECO:0000256" key="7">
    <source>
        <dbReference type="ARBA" id="ARBA00023065"/>
    </source>
</evidence>
<keyword evidence="9 11" id="KW-0472">Membrane</keyword>